<accession>A0A2P5CQ01</accession>
<evidence type="ECO:0000313" key="2">
    <source>
        <dbReference type="Proteomes" id="UP000237105"/>
    </source>
</evidence>
<dbReference type="AlphaFoldDB" id="A0A2P5CQ01"/>
<dbReference type="PANTHER" id="PTHR34206">
    <property type="entry name" value="OS06G0193300 PROTEIN"/>
    <property type="match status" value="1"/>
</dbReference>
<dbReference type="PANTHER" id="PTHR34206:SF1">
    <property type="entry name" value="OS10G0390701 PROTEIN"/>
    <property type="match status" value="1"/>
</dbReference>
<proteinExistence type="predicted"/>
<dbReference type="STRING" id="3476.A0A2P5CQ01"/>
<evidence type="ECO:0000313" key="1">
    <source>
        <dbReference type="EMBL" id="PON63113.1"/>
    </source>
</evidence>
<protein>
    <submittedName>
        <fullName evidence="1">Uncharacterized protein</fullName>
    </submittedName>
</protein>
<dbReference type="EMBL" id="JXTB01000107">
    <property type="protein sequence ID" value="PON63113.1"/>
    <property type="molecule type" value="Genomic_DNA"/>
</dbReference>
<sequence length="144" mass="16176">MALGCDFSPHIIITQKSSLVIKPFGNVLRLKQRQTPVKKTTPPALKIRSSFKEKVFEDRCNGIICYADESGEIICEGYDEGPRFHQQIPRKASHSRDVEIMDKLQERWLNFVRGTELNPTADQKGVAVQGDINCNGFNSANLNA</sequence>
<comment type="caution">
    <text evidence="1">The sequence shown here is derived from an EMBL/GenBank/DDBJ whole genome shotgun (WGS) entry which is preliminary data.</text>
</comment>
<keyword evidence="2" id="KW-1185">Reference proteome</keyword>
<dbReference type="Proteomes" id="UP000237105">
    <property type="component" value="Unassembled WGS sequence"/>
</dbReference>
<organism evidence="1 2">
    <name type="scientific">Parasponia andersonii</name>
    <name type="common">Sponia andersonii</name>
    <dbReference type="NCBI Taxonomy" id="3476"/>
    <lineage>
        <taxon>Eukaryota</taxon>
        <taxon>Viridiplantae</taxon>
        <taxon>Streptophyta</taxon>
        <taxon>Embryophyta</taxon>
        <taxon>Tracheophyta</taxon>
        <taxon>Spermatophyta</taxon>
        <taxon>Magnoliopsida</taxon>
        <taxon>eudicotyledons</taxon>
        <taxon>Gunneridae</taxon>
        <taxon>Pentapetalae</taxon>
        <taxon>rosids</taxon>
        <taxon>fabids</taxon>
        <taxon>Rosales</taxon>
        <taxon>Cannabaceae</taxon>
        <taxon>Parasponia</taxon>
    </lineage>
</organism>
<gene>
    <name evidence="1" type="ORF">PanWU01x14_133850</name>
</gene>
<name>A0A2P5CQ01_PARAD</name>
<reference evidence="2" key="1">
    <citation type="submission" date="2016-06" db="EMBL/GenBank/DDBJ databases">
        <title>Parallel loss of symbiosis genes in relatives of nitrogen-fixing non-legume Parasponia.</title>
        <authorList>
            <person name="Van Velzen R."/>
            <person name="Holmer R."/>
            <person name="Bu F."/>
            <person name="Rutten L."/>
            <person name="Van Zeijl A."/>
            <person name="Liu W."/>
            <person name="Santuari L."/>
            <person name="Cao Q."/>
            <person name="Sharma T."/>
            <person name="Shen D."/>
            <person name="Roswanjaya Y."/>
            <person name="Wardhani T."/>
            <person name="Kalhor M.S."/>
            <person name="Jansen J."/>
            <person name="Van den Hoogen J."/>
            <person name="Gungor B."/>
            <person name="Hartog M."/>
            <person name="Hontelez J."/>
            <person name="Verver J."/>
            <person name="Yang W.-C."/>
            <person name="Schijlen E."/>
            <person name="Repin R."/>
            <person name="Schilthuizen M."/>
            <person name="Schranz E."/>
            <person name="Heidstra R."/>
            <person name="Miyata K."/>
            <person name="Fedorova E."/>
            <person name="Kohlen W."/>
            <person name="Bisseling T."/>
            <person name="Smit S."/>
            <person name="Geurts R."/>
        </authorList>
    </citation>
    <scope>NUCLEOTIDE SEQUENCE [LARGE SCALE GENOMIC DNA]</scope>
    <source>
        <strain evidence="2">cv. WU1-14</strain>
    </source>
</reference>
<dbReference type="OrthoDB" id="581210at2759"/>